<dbReference type="InterPro" id="IPR001343">
    <property type="entry name" value="Hemolysn_Ca-bd"/>
</dbReference>
<keyword evidence="13" id="KW-1185">Reference proteome</keyword>
<gene>
    <name evidence="12" type="ORF">I2H36_06655</name>
</gene>
<dbReference type="InterPro" id="IPR006026">
    <property type="entry name" value="Peptidase_Metallo"/>
</dbReference>
<protein>
    <submittedName>
        <fullName evidence="12">M10 family metallopeptidase</fullName>
    </submittedName>
</protein>
<organism evidence="12 13">
    <name type="scientific">Microvirga terrestris</name>
    <dbReference type="NCBI Taxonomy" id="2791024"/>
    <lineage>
        <taxon>Bacteria</taxon>
        <taxon>Pseudomonadati</taxon>
        <taxon>Pseudomonadota</taxon>
        <taxon>Alphaproteobacteria</taxon>
        <taxon>Hyphomicrobiales</taxon>
        <taxon>Methylobacteriaceae</taxon>
        <taxon>Microvirga</taxon>
    </lineage>
</organism>
<evidence type="ECO:0000256" key="8">
    <source>
        <dbReference type="ARBA" id="ARBA00022801"/>
    </source>
</evidence>
<dbReference type="InterPro" id="IPR050557">
    <property type="entry name" value="RTX_toxin/Mannuronan_C5-epim"/>
</dbReference>
<evidence type="ECO:0000313" key="13">
    <source>
        <dbReference type="Proteomes" id="UP000611708"/>
    </source>
</evidence>
<keyword evidence="5" id="KW-0645">Protease</keyword>
<keyword evidence="8" id="KW-0378">Hydrolase</keyword>
<dbReference type="InterPro" id="IPR024079">
    <property type="entry name" value="MetalloPept_cat_dom_sf"/>
</dbReference>
<comment type="subcellular location">
    <subcellularLocation>
        <location evidence="2">Secreted</location>
    </subcellularLocation>
</comment>
<dbReference type="PROSITE" id="PS00330">
    <property type="entry name" value="HEMOLYSIN_CALCIUM"/>
    <property type="match status" value="3"/>
</dbReference>
<comment type="similarity">
    <text evidence="3">Belongs to the peptidase M10B family.</text>
</comment>
<evidence type="ECO:0000256" key="1">
    <source>
        <dbReference type="ARBA" id="ARBA00001913"/>
    </source>
</evidence>
<sequence>MPAVEAYSSTGNAYIDPILGNLKWVPSDLTYSFPSTAGAYGNVYGDGEAAKGFGSFNGTQQAITRSALKLFSSVSNLTFQEVPEASASSADLRFAQSDVPGTAWAYFPTTDATGGDVWVNNSSRNYASPAKGNYAYLTIMHEIGHALGLEHAHERNMPLDRDSIEYTVMSYRSYSGASASTGYMNETWGYAQSLMMYDIAALQHIYGANYQTNSGSTTYSWSPTTGEMFVNGVGQGAPGGNQIFLTIWDGGGTDTYNFANYTTALTIDLQPGAWTTTSQEQRAKLHWDGSKLAAGNIANALLYQGDTRPLIENAYGGSANDIIKGNIAGNALRGNGGNDRLYGLNGNDVLIGGSGSDALSGGAGADTVSYSTAKTGVVADLVTKSNNRGDAAGDSYSSIEWVTGSSYSDTLRGSGSANQIKGGAGSDTLYGRSSNDVLDGGTGSDKLYGESGKDMLTGGSGADVFVFSSSAHSRMSSADTIKDFRRSSDHIDLRGIDANTKIAGNQAFNFIGHNAFHGKAGELRFADGIASGDTNGDAIADFGIRVIGLLSLSKGDFYL</sequence>
<comment type="caution">
    <text evidence="12">The sequence shown here is derived from an EMBL/GenBank/DDBJ whole genome shotgun (WGS) entry which is preliminary data.</text>
</comment>
<dbReference type="PRINTS" id="PR00313">
    <property type="entry name" value="CABNDNGRPT"/>
</dbReference>
<name>A0ABS0HQE5_9HYPH</name>
<keyword evidence="6" id="KW-0479">Metal-binding</keyword>
<dbReference type="InterPro" id="IPR013858">
    <property type="entry name" value="Peptidase_M10B_C"/>
</dbReference>
<evidence type="ECO:0000256" key="5">
    <source>
        <dbReference type="ARBA" id="ARBA00022670"/>
    </source>
</evidence>
<dbReference type="SUPFAM" id="SSF51120">
    <property type="entry name" value="beta-Roll"/>
    <property type="match status" value="2"/>
</dbReference>
<evidence type="ECO:0000256" key="6">
    <source>
        <dbReference type="ARBA" id="ARBA00022723"/>
    </source>
</evidence>
<dbReference type="EMBL" id="JADQDN010000002">
    <property type="protein sequence ID" value="MBF9195709.1"/>
    <property type="molecule type" value="Genomic_DNA"/>
</dbReference>
<dbReference type="InterPro" id="IPR001818">
    <property type="entry name" value="Pept_M10_metallopeptidase"/>
</dbReference>
<dbReference type="Gene3D" id="3.40.390.10">
    <property type="entry name" value="Collagenase (Catalytic Domain)"/>
    <property type="match status" value="1"/>
</dbReference>
<feature type="compositionally biased region" description="Polar residues" evidence="10">
    <location>
        <begin position="410"/>
        <end position="419"/>
    </location>
</feature>
<accession>A0ABS0HQE5</accession>
<dbReference type="SMART" id="SM00235">
    <property type="entry name" value="ZnMc"/>
    <property type="match status" value="1"/>
</dbReference>
<dbReference type="Proteomes" id="UP000611708">
    <property type="component" value="Unassembled WGS sequence"/>
</dbReference>
<dbReference type="Pfam" id="PF08548">
    <property type="entry name" value="Peptidase_M10_C"/>
    <property type="match status" value="1"/>
</dbReference>
<evidence type="ECO:0000256" key="10">
    <source>
        <dbReference type="SAM" id="MobiDB-lite"/>
    </source>
</evidence>
<comment type="cofactor">
    <cofactor evidence="1">
        <name>Ca(2+)</name>
        <dbReference type="ChEBI" id="CHEBI:29108"/>
    </cofactor>
</comment>
<dbReference type="InterPro" id="IPR034033">
    <property type="entry name" value="Serralysin-like"/>
</dbReference>
<evidence type="ECO:0000256" key="9">
    <source>
        <dbReference type="ARBA" id="ARBA00022833"/>
    </source>
</evidence>
<reference evidence="12 13" key="1">
    <citation type="submission" date="2020-11" db="EMBL/GenBank/DDBJ databases">
        <authorList>
            <person name="Kim M.K."/>
        </authorList>
    </citation>
    <scope>NUCLEOTIDE SEQUENCE [LARGE SCALE GENOMIC DNA]</scope>
    <source>
        <strain evidence="12 13">BT290</strain>
    </source>
</reference>
<evidence type="ECO:0000259" key="11">
    <source>
        <dbReference type="SMART" id="SM00235"/>
    </source>
</evidence>
<evidence type="ECO:0000313" key="12">
    <source>
        <dbReference type="EMBL" id="MBF9195709.1"/>
    </source>
</evidence>
<keyword evidence="9" id="KW-0862">Zinc</keyword>
<dbReference type="Pfam" id="PF00413">
    <property type="entry name" value="Peptidase_M10"/>
    <property type="match status" value="1"/>
</dbReference>
<dbReference type="CDD" id="cd04277">
    <property type="entry name" value="ZnMc_serralysin_like"/>
    <property type="match status" value="1"/>
</dbReference>
<proteinExistence type="inferred from homology"/>
<dbReference type="InterPro" id="IPR018511">
    <property type="entry name" value="Hemolysin-typ_Ca-bd_CS"/>
</dbReference>
<feature type="domain" description="Peptidase metallopeptidase" evidence="11">
    <location>
        <begin position="20"/>
        <end position="208"/>
    </location>
</feature>
<dbReference type="PANTHER" id="PTHR38340:SF1">
    <property type="entry name" value="S-LAYER PROTEIN"/>
    <property type="match status" value="1"/>
</dbReference>
<evidence type="ECO:0000256" key="3">
    <source>
        <dbReference type="ARBA" id="ARBA00009490"/>
    </source>
</evidence>
<evidence type="ECO:0000256" key="4">
    <source>
        <dbReference type="ARBA" id="ARBA00022525"/>
    </source>
</evidence>
<dbReference type="SUPFAM" id="SSF55486">
    <property type="entry name" value="Metalloproteases ('zincins'), catalytic domain"/>
    <property type="match status" value="1"/>
</dbReference>
<evidence type="ECO:0000256" key="2">
    <source>
        <dbReference type="ARBA" id="ARBA00004613"/>
    </source>
</evidence>
<keyword evidence="7" id="KW-0677">Repeat</keyword>
<feature type="region of interest" description="Disordered" evidence="10">
    <location>
        <begin position="410"/>
        <end position="435"/>
    </location>
</feature>
<keyword evidence="4" id="KW-0964">Secreted</keyword>
<dbReference type="RefSeq" id="WP_196263070.1">
    <property type="nucleotide sequence ID" value="NZ_JADQDN010000002.1"/>
</dbReference>
<dbReference type="Pfam" id="PF00353">
    <property type="entry name" value="HemolysinCabind"/>
    <property type="match status" value="2"/>
</dbReference>
<dbReference type="InterPro" id="IPR011049">
    <property type="entry name" value="Serralysin-like_metalloprot_C"/>
</dbReference>
<evidence type="ECO:0000256" key="7">
    <source>
        <dbReference type="ARBA" id="ARBA00022737"/>
    </source>
</evidence>
<dbReference type="PANTHER" id="PTHR38340">
    <property type="entry name" value="S-LAYER PROTEIN"/>
    <property type="match status" value="1"/>
</dbReference>
<dbReference type="Gene3D" id="2.150.10.10">
    <property type="entry name" value="Serralysin-like metalloprotease, C-terminal"/>
    <property type="match status" value="2"/>
</dbReference>